<dbReference type="RefSeq" id="WP_264811296.1">
    <property type="nucleotide sequence ID" value="NZ_CP110226.1"/>
</dbReference>
<dbReference type="Proteomes" id="UP001163156">
    <property type="component" value="Chromosome"/>
</dbReference>
<dbReference type="EMBL" id="CP110226">
    <property type="protein sequence ID" value="UZD24586.1"/>
    <property type="molecule type" value="Genomic_DNA"/>
</dbReference>
<sequence length="141" mass="15989">MNAAQDAQEEVKPKFVDKGIALSAKVFDETLPKVKAHYQGLGKGMELAILGQAMCAQEGLLVLEVMGHVQEEIAQKMKPELMQLIREISGASGFKISIELKEELEQKQKVYYTDTDKFMRLKELHPALTEFQRRFGLETDF</sequence>
<gene>
    <name evidence="1" type="ORF">OM944_08795</name>
</gene>
<evidence type="ECO:0000313" key="2">
    <source>
        <dbReference type="Proteomes" id="UP001163156"/>
    </source>
</evidence>
<reference evidence="1" key="1">
    <citation type="submission" date="2022-10" db="EMBL/GenBank/DDBJ databases">
        <title>Algoriphagus sp. a novel bacteria isolate from halophytes salicornia europaea.</title>
        <authorList>
            <person name="Peng Y."/>
            <person name="Jiang L."/>
            <person name="Lee J."/>
        </authorList>
    </citation>
    <scope>NUCLEOTIDE SEQUENCE</scope>
    <source>
        <strain evidence="1">TR-M5</strain>
    </source>
</reference>
<accession>A0ABY6MPE0</accession>
<keyword evidence="2" id="KW-1185">Reference proteome</keyword>
<evidence type="ECO:0000313" key="1">
    <source>
        <dbReference type="EMBL" id="UZD24586.1"/>
    </source>
</evidence>
<evidence type="ECO:0008006" key="3">
    <source>
        <dbReference type="Google" id="ProtNLM"/>
    </source>
</evidence>
<protein>
    <recommendedName>
        <fullName evidence="3">DNA polymerase III subunit gamma/tau</fullName>
    </recommendedName>
</protein>
<proteinExistence type="predicted"/>
<organism evidence="1 2">
    <name type="scientific">Algoriphagus halophytocola</name>
    <dbReference type="NCBI Taxonomy" id="2991499"/>
    <lineage>
        <taxon>Bacteria</taxon>
        <taxon>Pseudomonadati</taxon>
        <taxon>Bacteroidota</taxon>
        <taxon>Cytophagia</taxon>
        <taxon>Cytophagales</taxon>
        <taxon>Cyclobacteriaceae</taxon>
        <taxon>Algoriphagus</taxon>
    </lineage>
</organism>
<name>A0ABY6MPE0_9BACT</name>